<feature type="domain" description="RdRp catalytic" evidence="11">
    <location>
        <begin position="445"/>
        <end position="560"/>
    </location>
</feature>
<accession>A0AA92KN85</accession>
<comment type="subunit">
    <text evidence="2">Interacts with replication protein 1a.</text>
</comment>
<organism evidence="12 13">
    <name type="scientific">Rosa ilarvirus-1</name>
    <dbReference type="NCBI Taxonomy" id="2708519"/>
    <lineage>
        <taxon>Viruses</taxon>
        <taxon>Riboviria</taxon>
        <taxon>Orthornavirae</taxon>
        <taxon>Kitrinoviricota</taxon>
        <taxon>Alsuviricetes</taxon>
        <taxon>Martellivirales</taxon>
        <taxon>Bromoviridae</taxon>
        <taxon>Ilarvirus</taxon>
    </lineage>
</organism>
<dbReference type="InterPro" id="IPR001788">
    <property type="entry name" value="RNA-dep_RNA_pol_alsuvir"/>
</dbReference>
<dbReference type="GO" id="GO:0006351">
    <property type="term" value="P:DNA-templated transcription"/>
    <property type="evidence" value="ECO:0007669"/>
    <property type="project" value="InterPro"/>
</dbReference>
<dbReference type="EMBL" id="MT017862">
    <property type="protein sequence ID" value="QPB74031.1"/>
    <property type="molecule type" value="Genomic_RNA"/>
</dbReference>
<dbReference type="CDD" id="cd23252">
    <property type="entry name" value="Bromoviridae_RdRp"/>
    <property type="match status" value="1"/>
</dbReference>
<keyword evidence="9" id="KW-0693">Viral RNA replication</keyword>
<evidence type="ECO:0000256" key="9">
    <source>
        <dbReference type="ARBA" id="ARBA00022953"/>
    </source>
</evidence>
<protein>
    <recommendedName>
        <fullName evidence="4">RNA-directed RNA polymerase 2a</fullName>
        <ecNumber evidence="3">2.7.7.48</ecNumber>
    </recommendedName>
</protein>
<dbReference type="InterPro" id="IPR007094">
    <property type="entry name" value="RNA-dir_pol_PSvirus"/>
</dbReference>
<feature type="compositionally biased region" description="Basic and acidic residues" evidence="10">
    <location>
        <begin position="794"/>
        <end position="809"/>
    </location>
</feature>
<keyword evidence="8" id="KW-0547">Nucleotide-binding</keyword>
<dbReference type="GO" id="GO:0003723">
    <property type="term" value="F:RNA binding"/>
    <property type="evidence" value="ECO:0007669"/>
    <property type="project" value="InterPro"/>
</dbReference>
<comment type="function">
    <text evidence="1">RNA-dependent RNA polymerase which replicates the viral genome composed of 3 RNA segments, RNA1, RNA2 and RNA3.</text>
</comment>
<evidence type="ECO:0000256" key="10">
    <source>
        <dbReference type="SAM" id="MobiDB-lite"/>
    </source>
</evidence>
<keyword evidence="5" id="KW-0696">RNA-directed RNA polymerase</keyword>
<dbReference type="GO" id="GO:0003968">
    <property type="term" value="F:RNA-directed RNA polymerase activity"/>
    <property type="evidence" value="ECO:0007669"/>
    <property type="project" value="UniProtKB-KW"/>
</dbReference>
<proteinExistence type="predicted"/>
<evidence type="ECO:0000256" key="4">
    <source>
        <dbReference type="ARBA" id="ARBA00018640"/>
    </source>
</evidence>
<dbReference type="InterPro" id="IPR047309">
    <property type="entry name" value="Bromoviridae_RdRp"/>
</dbReference>
<evidence type="ECO:0000259" key="11">
    <source>
        <dbReference type="PROSITE" id="PS50507"/>
    </source>
</evidence>
<dbReference type="Pfam" id="PF00978">
    <property type="entry name" value="RdRP_2"/>
    <property type="match status" value="1"/>
</dbReference>
<evidence type="ECO:0000313" key="12">
    <source>
        <dbReference type="EMBL" id="QPB74031.1"/>
    </source>
</evidence>
<dbReference type="Proteomes" id="UP001184372">
    <property type="component" value="Genome"/>
</dbReference>
<keyword evidence="13" id="KW-1185">Reference proteome</keyword>
<evidence type="ECO:0000256" key="3">
    <source>
        <dbReference type="ARBA" id="ARBA00012494"/>
    </source>
</evidence>
<dbReference type="PROSITE" id="PS50507">
    <property type="entry name" value="RDRP_SSRNA_POS"/>
    <property type="match status" value="1"/>
</dbReference>
<evidence type="ECO:0000256" key="7">
    <source>
        <dbReference type="ARBA" id="ARBA00022695"/>
    </source>
</evidence>
<dbReference type="GO" id="GO:0039690">
    <property type="term" value="P:positive stranded viral RNA replication"/>
    <property type="evidence" value="ECO:0007669"/>
    <property type="project" value="InterPro"/>
</dbReference>
<evidence type="ECO:0000256" key="2">
    <source>
        <dbReference type="ARBA" id="ARBA00011754"/>
    </source>
</evidence>
<dbReference type="EC" id="2.7.7.48" evidence="3"/>
<evidence type="ECO:0000256" key="8">
    <source>
        <dbReference type="ARBA" id="ARBA00022741"/>
    </source>
</evidence>
<sequence length="848" mass="97004">MEHIVAFASHKTHGYLLNNLLLNASFDLPLTAELKFSLQLFLLEHWVFPTMRVWWTADALMGRLETIITIPSQPIVNSTYTDYEVGDYDDEFGDVPEEAFFSPEERAKLYSSDEREEIHDSTFIDCKSTILKCEHWASESSGSSFLDEIECLYDETVKDDVMEDVCTEMPKDYEIMWNDGAVDAVWSSRFEVEEPPKPKFRPQLTDKVCDPTIIQDAINDIFPFHHEMDDTYFQTWVETQDISLEVSKCWIDASNFKDFTKGQASYAAPVYQSGATSKRVNTQRETLLAVKKRNMNIPELQATFDLDAEVSTCFKRFCTHVVDIPRVKRMPPMQGTEIEFFSAYLAGKNPPVSEYHGPLTLQALDKYMHMVKTIVKPIEDNSLKFERPLCATITYHKKGIVMQSSPLFLSAMSRLFYCLKSKIHIPSGKWHQLFTLDAAAFDAAKWFKEVDFSKFDKSQGELHHKVQKLIFDLLKLPPEFVEMWFTSHERSHITDRDTGVGFSVDFQRRTGDANTYLGNTIVTLICLARVYDLCDPKITFVIASGDDSLIGSVEELPRAPEHLFTSLFNFEAKFPHNQPFICSKFLVSVDLCDGGREVIAVPNPAKLLIRMGRRDCQYQALDDLYTSWLDVIYYFRDSRVCEKVANLCAYRQTRRSSMYLMSALLSLPSCFANLTKFKRLCYDLTEEECLKKANSRRITHGRVEKEQLVDGCRNKGIVQEGTAFPATRGRGVQKESSRPDKGFRAYPQRKSRGCWMAYVPKVLQTSDSFGFVPDAVSRKSFSSSRSPANTGGPDHCHTNGREFGEEPRTRSSIGGQNTRPRHRFRAQGVHQPGCSNTVYIPPYNRRST</sequence>
<keyword evidence="6" id="KW-0808">Transferase</keyword>
<evidence type="ECO:0000256" key="6">
    <source>
        <dbReference type="ARBA" id="ARBA00022679"/>
    </source>
</evidence>
<dbReference type="InterPro" id="IPR043502">
    <property type="entry name" value="DNA/RNA_pol_sf"/>
</dbReference>
<keyword evidence="7" id="KW-0548">Nucleotidyltransferase</keyword>
<dbReference type="GO" id="GO:0000166">
    <property type="term" value="F:nucleotide binding"/>
    <property type="evidence" value="ECO:0007669"/>
    <property type="project" value="UniProtKB-KW"/>
</dbReference>
<name>A0AA92KN85_9BROM</name>
<evidence type="ECO:0000256" key="5">
    <source>
        <dbReference type="ARBA" id="ARBA00022484"/>
    </source>
</evidence>
<dbReference type="SUPFAM" id="SSF56672">
    <property type="entry name" value="DNA/RNA polymerases"/>
    <property type="match status" value="1"/>
</dbReference>
<evidence type="ECO:0000313" key="13">
    <source>
        <dbReference type="Proteomes" id="UP001184372"/>
    </source>
</evidence>
<reference evidence="12 13" key="1">
    <citation type="journal article" date="2021" name="J. Virol.">
        <title>A novel high-throughput sequencing approach reveals the presence of a new virus infecting Rosa: rosa ilarvirus-1 (RIV-1).</title>
        <authorList>
            <person name="Vazquez-Iglesias I."/>
            <person name="McGreig S."/>
            <person name="Pufal H."/>
            <person name="Robinson R."/>
            <person name="Clover G.R.G."/>
            <person name="Fox A."/>
            <person name="Boonham N."/>
            <person name="Adams I.P."/>
        </authorList>
    </citation>
    <scope>NUCLEOTIDE SEQUENCE [LARGE SCALE GENOMIC DNA]</scope>
</reference>
<feature type="region of interest" description="Disordered" evidence="10">
    <location>
        <begin position="779"/>
        <end position="848"/>
    </location>
</feature>
<evidence type="ECO:0000256" key="1">
    <source>
        <dbReference type="ARBA" id="ARBA00002542"/>
    </source>
</evidence>